<organism evidence="2 3">
    <name type="scientific">Quisquiliibacterium transsilvanicum</name>
    <dbReference type="NCBI Taxonomy" id="1549638"/>
    <lineage>
        <taxon>Bacteria</taxon>
        <taxon>Pseudomonadati</taxon>
        <taxon>Pseudomonadota</taxon>
        <taxon>Betaproteobacteria</taxon>
        <taxon>Burkholderiales</taxon>
        <taxon>Burkholderiaceae</taxon>
        <taxon>Quisquiliibacterium</taxon>
    </lineage>
</organism>
<comment type="caution">
    <text evidence="2">The sequence shown here is derived from an EMBL/GenBank/DDBJ whole genome shotgun (WGS) entry which is preliminary data.</text>
</comment>
<dbReference type="RefSeq" id="WP_345121649.1">
    <property type="nucleotide sequence ID" value="NZ_BAABEW010000022.1"/>
</dbReference>
<evidence type="ECO:0000313" key="3">
    <source>
        <dbReference type="Proteomes" id="UP000532440"/>
    </source>
</evidence>
<feature type="domain" description="HTH cro/C1-type" evidence="1">
    <location>
        <begin position="26"/>
        <end position="57"/>
    </location>
</feature>
<dbReference type="Gene3D" id="1.10.260.40">
    <property type="entry name" value="lambda repressor-like DNA-binding domains"/>
    <property type="match status" value="1"/>
</dbReference>
<name>A0A7W8HJV2_9BURK</name>
<dbReference type="PROSITE" id="PS50943">
    <property type="entry name" value="HTH_CROC1"/>
    <property type="match status" value="1"/>
</dbReference>
<evidence type="ECO:0000313" key="2">
    <source>
        <dbReference type="EMBL" id="MBB5272543.1"/>
    </source>
</evidence>
<dbReference type="GO" id="GO:0003677">
    <property type="term" value="F:DNA binding"/>
    <property type="evidence" value="ECO:0007669"/>
    <property type="project" value="InterPro"/>
</dbReference>
<gene>
    <name evidence="2" type="ORF">HNQ70_002566</name>
</gene>
<proteinExistence type="predicted"/>
<dbReference type="InterPro" id="IPR001387">
    <property type="entry name" value="Cro/C1-type_HTH"/>
</dbReference>
<dbReference type="EMBL" id="JACHGB010000005">
    <property type="protein sequence ID" value="MBB5272543.1"/>
    <property type="molecule type" value="Genomic_DNA"/>
</dbReference>
<dbReference type="SUPFAM" id="SSF47413">
    <property type="entry name" value="lambda repressor-like DNA-binding domains"/>
    <property type="match status" value="1"/>
</dbReference>
<protein>
    <submittedName>
        <fullName evidence="2">Transcriptional regulator with XRE-family HTH domain</fullName>
    </submittedName>
</protein>
<dbReference type="Proteomes" id="UP000532440">
    <property type="component" value="Unassembled WGS sequence"/>
</dbReference>
<dbReference type="SMART" id="SM00530">
    <property type="entry name" value="HTH_XRE"/>
    <property type="match status" value="1"/>
</dbReference>
<dbReference type="InterPro" id="IPR010982">
    <property type="entry name" value="Lambda_DNA-bd_dom_sf"/>
</dbReference>
<accession>A0A7W8HJV2</accession>
<evidence type="ECO:0000259" key="1">
    <source>
        <dbReference type="PROSITE" id="PS50943"/>
    </source>
</evidence>
<reference evidence="2 3" key="1">
    <citation type="submission" date="2020-08" db="EMBL/GenBank/DDBJ databases">
        <title>Genomic Encyclopedia of Type Strains, Phase IV (KMG-IV): sequencing the most valuable type-strain genomes for metagenomic binning, comparative biology and taxonomic classification.</title>
        <authorList>
            <person name="Goeker M."/>
        </authorList>
    </citation>
    <scope>NUCLEOTIDE SEQUENCE [LARGE SCALE GENOMIC DNA]</scope>
    <source>
        <strain evidence="2 3">DSM 29781</strain>
    </source>
</reference>
<keyword evidence="3" id="KW-1185">Reference proteome</keyword>
<dbReference type="AlphaFoldDB" id="A0A7W8HJV2"/>
<sequence length="108" mass="12193">MPKKLTPEGAMPSLVEERLRVWGRCIRAQRITQRITTLQLAERMNISRATLQRLERGDAGASTGNYLRAFLVLGILDVVAPVPPQRFWQETEGKRVVHAGGRAHDDDF</sequence>
<dbReference type="CDD" id="cd00093">
    <property type="entry name" value="HTH_XRE"/>
    <property type="match status" value="1"/>
</dbReference>
<dbReference type="Pfam" id="PF01381">
    <property type="entry name" value="HTH_3"/>
    <property type="match status" value="1"/>
</dbReference>